<name>A0ABD6CXA2_9EURY</name>
<evidence type="ECO:0000313" key="1">
    <source>
        <dbReference type="EMBL" id="MFD1633521.1"/>
    </source>
</evidence>
<keyword evidence="2" id="KW-1185">Reference proteome</keyword>
<protein>
    <recommendedName>
        <fullName evidence="3">DUF2383 domain-containing protein</fullName>
    </recommendedName>
</protein>
<dbReference type="Proteomes" id="UP001597075">
    <property type="component" value="Unassembled WGS sequence"/>
</dbReference>
<dbReference type="RefSeq" id="WP_256405598.1">
    <property type="nucleotide sequence ID" value="NZ_CP187151.1"/>
</dbReference>
<reference evidence="1 2" key="1">
    <citation type="journal article" date="2019" name="Int. J. Syst. Evol. Microbiol.">
        <title>The Global Catalogue of Microorganisms (GCM) 10K type strain sequencing project: providing services to taxonomists for standard genome sequencing and annotation.</title>
        <authorList>
            <consortium name="The Broad Institute Genomics Platform"/>
            <consortium name="The Broad Institute Genome Sequencing Center for Infectious Disease"/>
            <person name="Wu L."/>
            <person name="Ma J."/>
        </authorList>
    </citation>
    <scope>NUCLEOTIDE SEQUENCE [LARGE SCALE GENOMIC DNA]</scope>
    <source>
        <strain evidence="1 2">CGMCC 1.10594</strain>
    </source>
</reference>
<accession>A0ABD6CXA2</accession>
<organism evidence="1 2">
    <name type="scientific">Haloplanus ruber</name>
    <dbReference type="NCBI Taxonomy" id="869892"/>
    <lineage>
        <taxon>Archaea</taxon>
        <taxon>Methanobacteriati</taxon>
        <taxon>Methanobacteriota</taxon>
        <taxon>Stenosarchaea group</taxon>
        <taxon>Halobacteria</taxon>
        <taxon>Halobacteriales</taxon>
        <taxon>Haloferacaceae</taxon>
        <taxon>Haloplanus</taxon>
    </lineage>
</organism>
<evidence type="ECO:0008006" key="3">
    <source>
        <dbReference type="Google" id="ProtNLM"/>
    </source>
</evidence>
<comment type="caution">
    <text evidence="1">The sequence shown here is derived from an EMBL/GenBank/DDBJ whole genome shotgun (WGS) entry which is preliminary data.</text>
</comment>
<gene>
    <name evidence="1" type="ORF">ACFSBJ_07210</name>
</gene>
<proteinExistence type="predicted"/>
<sequence length="140" mass="15948">MDDANDGELTEIECEALHEVELAVENLHRAHGHLVAFHHSTGRAMDHLATAEKRLRAAGHERAANRLRDEHLPRGVLPACDDETPAGRWSYDVLETFQATFLEDVVAFGEEVHDRVADGRRHVAERQQERQWKARARNTE</sequence>
<dbReference type="EMBL" id="JBHUDL010000009">
    <property type="protein sequence ID" value="MFD1633521.1"/>
    <property type="molecule type" value="Genomic_DNA"/>
</dbReference>
<evidence type="ECO:0000313" key="2">
    <source>
        <dbReference type="Proteomes" id="UP001597075"/>
    </source>
</evidence>
<dbReference type="AlphaFoldDB" id="A0ABD6CXA2"/>